<dbReference type="EMBL" id="CP010086">
    <property type="protein sequence ID" value="AJH02138.1"/>
    <property type="molecule type" value="Genomic_DNA"/>
</dbReference>
<dbReference type="OrthoDB" id="1905159at2"/>
<organism evidence="2 5">
    <name type="scientific">Clostridium beijerinckii</name>
    <name type="common">Clostridium MP</name>
    <dbReference type="NCBI Taxonomy" id="1520"/>
    <lineage>
        <taxon>Bacteria</taxon>
        <taxon>Bacillati</taxon>
        <taxon>Bacillota</taxon>
        <taxon>Clostridia</taxon>
        <taxon>Eubacteriales</taxon>
        <taxon>Clostridiaceae</taxon>
        <taxon>Clostridium</taxon>
    </lineage>
</organism>
<evidence type="ECO:0000313" key="6">
    <source>
        <dbReference type="Proteomes" id="UP000190959"/>
    </source>
</evidence>
<dbReference type="RefSeq" id="WP_017212314.1">
    <property type="nucleotide sequence ID" value="NZ_CP010086.2"/>
</dbReference>
<dbReference type="EMBL" id="MWMH01000013">
    <property type="protein sequence ID" value="OOP70709.1"/>
    <property type="molecule type" value="Genomic_DNA"/>
</dbReference>
<reference evidence="2" key="2">
    <citation type="submission" date="2016-02" db="EMBL/GenBank/DDBJ databases">
        <title>Genome sequence of Clostridium beijerinckii strain 59B.</title>
        <authorList>
            <person name="Little G.T."/>
            <person name="Minton N.P."/>
        </authorList>
    </citation>
    <scope>NUCLEOTIDE SEQUENCE</scope>
    <source>
        <strain evidence="2">NCIMB 14988</strain>
    </source>
</reference>
<dbReference type="STRING" id="1520.LF65_05631"/>
<accession>A0A0B5QVZ6</accession>
<keyword evidence="1" id="KW-1133">Transmembrane helix</keyword>
<reference evidence="5" key="1">
    <citation type="submission" date="2014-12" db="EMBL/GenBank/DDBJ databases">
        <title>Genome sequence of Clostridium beijerinckii strain 59B.</title>
        <authorList>
            <person name="Little G.T."/>
            <person name="Minton N.P."/>
        </authorList>
    </citation>
    <scope>NUCLEOTIDE SEQUENCE [LARGE SCALE GENOMIC DNA]</scope>
    <source>
        <strain evidence="5">59B</strain>
    </source>
</reference>
<keyword evidence="1" id="KW-0472">Membrane</keyword>
<dbReference type="Proteomes" id="UP001194098">
    <property type="component" value="Unassembled WGS sequence"/>
</dbReference>
<dbReference type="Proteomes" id="UP000031866">
    <property type="component" value="Chromosome"/>
</dbReference>
<feature type="transmembrane region" description="Helical" evidence="1">
    <location>
        <begin position="20"/>
        <end position="38"/>
    </location>
</feature>
<name>A0A0B5QVZ6_CLOBE</name>
<keyword evidence="1" id="KW-0812">Transmembrane</keyword>
<reference evidence="3" key="4">
    <citation type="submission" date="2020-04" db="EMBL/GenBank/DDBJ databases">
        <authorList>
            <person name="Brown S."/>
        </authorList>
    </citation>
    <scope>NUCLEOTIDE SEQUENCE</scope>
    <source>
        <strain evidence="3">DJ015</strain>
    </source>
</reference>
<evidence type="ECO:0000313" key="3">
    <source>
        <dbReference type="EMBL" id="MBC2475383.1"/>
    </source>
</evidence>
<reference evidence="4 6" key="3">
    <citation type="submission" date="2017-02" db="EMBL/GenBank/DDBJ databases">
        <title>Genome sequence of Clostridium beijerinckii Br21.</title>
        <authorList>
            <person name="Fonseca B.C."/>
            <person name="Guazzaroni M.E."/>
            <person name="Riano-Pachon D.M."/>
            <person name="Reginatto V."/>
        </authorList>
    </citation>
    <scope>NUCLEOTIDE SEQUENCE [LARGE SCALE GENOMIC DNA]</scope>
    <source>
        <strain evidence="4 6">Br21</strain>
    </source>
</reference>
<evidence type="ECO:0000313" key="4">
    <source>
        <dbReference type="EMBL" id="OOP70709.1"/>
    </source>
</evidence>
<gene>
    <name evidence="4" type="ORF">CBEIBR21_25235</name>
    <name evidence="3" type="ORF">HGI39_11790</name>
    <name evidence="2" type="ORF">LF65_05631</name>
</gene>
<evidence type="ECO:0000313" key="2">
    <source>
        <dbReference type="EMBL" id="AJH02138.1"/>
    </source>
</evidence>
<evidence type="ECO:0000256" key="1">
    <source>
        <dbReference type="SAM" id="Phobius"/>
    </source>
</evidence>
<dbReference type="Proteomes" id="UP000190959">
    <property type="component" value="Unassembled WGS sequence"/>
</dbReference>
<evidence type="ECO:0000313" key="5">
    <source>
        <dbReference type="Proteomes" id="UP000031866"/>
    </source>
</evidence>
<sequence>MEVVLEQFIPSDKPKRISNILQKISIVFFVVGLMIVFASPIIGIALIIVALIFFVGSYFMYIDYEYELYNGDITITKVYNASRRKIAQKISRDDVRKVYITERKDALKSGVAAYYNTNINGLKIYTFELNNNKIIQLALNEELEKIVKIIYVQKITF</sequence>
<dbReference type="KEGG" id="cbei:LF65_05631"/>
<dbReference type="EMBL" id="JABAGV010000026">
    <property type="protein sequence ID" value="MBC2475383.1"/>
    <property type="molecule type" value="Genomic_DNA"/>
</dbReference>
<evidence type="ECO:0008006" key="7">
    <source>
        <dbReference type="Google" id="ProtNLM"/>
    </source>
</evidence>
<proteinExistence type="predicted"/>
<reference evidence="3" key="5">
    <citation type="journal article" date="2022" name="Nat. Biotechnol.">
        <title>Carbon-negative production of acetone and isopropanol by gas fermentation at industrial pilot scale.</title>
        <authorList>
            <person name="Liew F.E."/>
            <person name="Nogle R."/>
            <person name="Abdalla T."/>
            <person name="Rasor B.J."/>
            <person name="Canter C."/>
            <person name="Jensen R.O."/>
            <person name="Wang L."/>
            <person name="Strutz J."/>
            <person name="Chirania P."/>
            <person name="De Tissera S."/>
            <person name="Mueller A.P."/>
            <person name="Ruan Z."/>
            <person name="Gao A."/>
            <person name="Tran L."/>
            <person name="Engle N.L."/>
            <person name="Bromley J.C."/>
            <person name="Daniell J."/>
            <person name="Conrado R."/>
            <person name="Tschaplinski T.J."/>
            <person name="Giannone R.J."/>
            <person name="Hettich R.L."/>
            <person name="Karim A.S."/>
            <person name="Simpson S.D."/>
            <person name="Brown S.D."/>
            <person name="Leang C."/>
            <person name="Jewett M.C."/>
            <person name="Kopke M."/>
        </authorList>
    </citation>
    <scope>NUCLEOTIDE SEQUENCE</scope>
    <source>
        <strain evidence="3">DJ015</strain>
    </source>
</reference>
<feature type="transmembrane region" description="Helical" evidence="1">
    <location>
        <begin position="44"/>
        <end position="62"/>
    </location>
</feature>
<protein>
    <recommendedName>
        <fullName evidence="7">DUF304 domain-containing protein</fullName>
    </recommendedName>
</protein>
<dbReference type="AlphaFoldDB" id="A0A0B5QVZ6"/>